<keyword evidence="2" id="KW-1185">Reference proteome</keyword>
<dbReference type="OrthoDB" id="2138173at2759"/>
<sequence length="123" mass="13920">MRIPGFSHLVALTMLKALFLEDPEPLEALREALSIYAHSFGDWSEHTSAMHQYALWTALEAEGLGANLQHYNPLIDRKAQEHWKIPAEWRLRSQLVFGGKVADAGEKEFKPVEGVRLFVHGAK</sequence>
<dbReference type="GO" id="GO:0016491">
    <property type="term" value="F:oxidoreductase activity"/>
    <property type="evidence" value="ECO:0007669"/>
    <property type="project" value="InterPro"/>
</dbReference>
<dbReference type="PANTHER" id="PTHR43035">
    <property type="entry name" value="FATTY ACID REPRESSION MUTANT PROTEIN 2-RELATED"/>
    <property type="match status" value="1"/>
</dbReference>
<dbReference type="InterPro" id="IPR033877">
    <property type="entry name" value="Frm2/Hbn1"/>
</dbReference>
<name>A0A2T2N240_CORCC</name>
<dbReference type="AlphaFoldDB" id="A0A2T2N240"/>
<gene>
    <name evidence="1" type="ORF">BS50DRAFT_537572</name>
</gene>
<dbReference type="EMBL" id="KZ678157">
    <property type="protein sequence ID" value="PSN59316.1"/>
    <property type="molecule type" value="Genomic_DNA"/>
</dbReference>
<dbReference type="SUPFAM" id="SSF55469">
    <property type="entry name" value="FMN-dependent nitroreductase-like"/>
    <property type="match status" value="1"/>
</dbReference>
<protein>
    <recommendedName>
        <fullName evidence="3">Nitroreductase domain-containing protein</fullName>
    </recommendedName>
</protein>
<dbReference type="STRING" id="1448308.A0A2T2N240"/>
<dbReference type="Gene3D" id="3.40.109.10">
    <property type="entry name" value="NADH Oxidase"/>
    <property type="match status" value="1"/>
</dbReference>
<accession>A0A2T2N240</accession>
<reference evidence="1 2" key="1">
    <citation type="journal article" date="2018" name="Front. Microbiol.">
        <title>Genome-Wide Analysis of Corynespora cassiicola Leaf Fall Disease Putative Effectors.</title>
        <authorList>
            <person name="Lopez D."/>
            <person name="Ribeiro S."/>
            <person name="Label P."/>
            <person name="Fumanal B."/>
            <person name="Venisse J.S."/>
            <person name="Kohler A."/>
            <person name="de Oliveira R.R."/>
            <person name="Labutti K."/>
            <person name="Lipzen A."/>
            <person name="Lail K."/>
            <person name="Bauer D."/>
            <person name="Ohm R.A."/>
            <person name="Barry K.W."/>
            <person name="Spatafora J."/>
            <person name="Grigoriev I.V."/>
            <person name="Martin F.M."/>
            <person name="Pujade-Renaud V."/>
        </authorList>
    </citation>
    <scope>NUCLEOTIDE SEQUENCE [LARGE SCALE GENOMIC DNA]</scope>
    <source>
        <strain evidence="1 2">Philippines</strain>
    </source>
</reference>
<dbReference type="InterPro" id="IPR000415">
    <property type="entry name" value="Nitroreductase-like"/>
</dbReference>
<evidence type="ECO:0000313" key="1">
    <source>
        <dbReference type="EMBL" id="PSN59316.1"/>
    </source>
</evidence>
<dbReference type="GO" id="GO:0034599">
    <property type="term" value="P:cellular response to oxidative stress"/>
    <property type="evidence" value="ECO:0007669"/>
    <property type="project" value="InterPro"/>
</dbReference>
<organism evidence="1 2">
    <name type="scientific">Corynespora cassiicola Philippines</name>
    <dbReference type="NCBI Taxonomy" id="1448308"/>
    <lineage>
        <taxon>Eukaryota</taxon>
        <taxon>Fungi</taxon>
        <taxon>Dikarya</taxon>
        <taxon>Ascomycota</taxon>
        <taxon>Pezizomycotina</taxon>
        <taxon>Dothideomycetes</taxon>
        <taxon>Pleosporomycetidae</taxon>
        <taxon>Pleosporales</taxon>
        <taxon>Corynesporascaceae</taxon>
        <taxon>Corynespora</taxon>
    </lineage>
</organism>
<evidence type="ECO:0008006" key="3">
    <source>
        <dbReference type="Google" id="ProtNLM"/>
    </source>
</evidence>
<dbReference type="Proteomes" id="UP000240883">
    <property type="component" value="Unassembled WGS sequence"/>
</dbReference>
<evidence type="ECO:0000313" key="2">
    <source>
        <dbReference type="Proteomes" id="UP000240883"/>
    </source>
</evidence>
<feature type="non-terminal residue" evidence="1">
    <location>
        <position position="123"/>
    </location>
</feature>
<dbReference type="PANTHER" id="PTHR43035:SF1">
    <property type="entry name" value="FATTY ACID REPRESSION MUTANT PROTEIN 2-RELATED"/>
    <property type="match status" value="1"/>
</dbReference>
<proteinExistence type="predicted"/>